<dbReference type="EMBL" id="JAAQRI010000282">
    <property type="protein sequence ID" value="KAF5620890.1"/>
    <property type="molecule type" value="Genomic_DNA"/>
</dbReference>
<dbReference type="OrthoDB" id="4062651at2759"/>
<evidence type="ECO:0000313" key="2">
    <source>
        <dbReference type="EMBL" id="KAF5620890.1"/>
    </source>
</evidence>
<dbReference type="AlphaFoldDB" id="A0A8H5QQA3"/>
<dbReference type="InterPro" id="IPR011009">
    <property type="entry name" value="Kinase-like_dom_sf"/>
</dbReference>
<keyword evidence="2" id="KW-0418">Kinase</keyword>
<proteinExistence type="predicted"/>
<dbReference type="InterPro" id="IPR000719">
    <property type="entry name" value="Prot_kinase_dom"/>
</dbReference>
<dbReference type="PROSITE" id="PS50011">
    <property type="entry name" value="PROTEIN_KINASE_DOM"/>
    <property type="match status" value="1"/>
</dbReference>
<organism evidence="2 3">
    <name type="scientific">Fusarium tjaetaba</name>
    <dbReference type="NCBI Taxonomy" id="1567544"/>
    <lineage>
        <taxon>Eukaryota</taxon>
        <taxon>Fungi</taxon>
        <taxon>Dikarya</taxon>
        <taxon>Ascomycota</taxon>
        <taxon>Pezizomycotina</taxon>
        <taxon>Sordariomycetes</taxon>
        <taxon>Hypocreomycetidae</taxon>
        <taxon>Hypocreales</taxon>
        <taxon>Nectriaceae</taxon>
        <taxon>Fusarium</taxon>
        <taxon>Fusarium fujikuroi species complex</taxon>
    </lineage>
</organism>
<dbReference type="GO" id="GO:0005524">
    <property type="term" value="F:ATP binding"/>
    <property type="evidence" value="ECO:0007669"/>
    <property type="project" value="InterPro"/>
</dbReference>
<dbReference type="GO" id="GO:0004672">
    <property type="term" value="F:protein kinase activity"/>
    <property type="evidence" value="ECO:0007669"/>
    <property type="project" value="InterPro"/>
</dbReference>
<evidence type="ECO:0000313" key="3">
    <source>
        <dbReference type="Proteomes" id="UP000530670"/>
    </source>
</evidence>
<comment type="caution">
    <text evidence="2">The sequence shown here is derived from an EMBL/GenBank/DDBJ whole genome shotgun (WGS) entry which is preliminary data.</text>
</comment>
<keyword evidence="3" id="KW-1185">Reference proteome</keyword>
<dbReference type="RefSeq" id="XP_037201425.1">
    <property type="nucleotide sequence ID" value="XM_037344465.1"/>
</dbReference>
<evidence type="ECO:0000259" key="1">
    <source>
        <dbReference type="PROSITE" id="PS50011"/>
    </source>
</evidence>
<dbReference type="Gene3D" id="1.10.510.10">
    <property type="entry name" value="Transferase(Phosphotransferase) domain 1"/>
    <property type="match status" value="1"/>
</dbReference>
<reference evidence="2 3" key="1">
    <citation type="submission" date="2020-05" db="EMBL/GenBank/DDBJ databases">
        <title>Identification and distribution of gene clusters putatively required for synthesis of sphingolipid metabolism inhibitors in phylogenetically diverse species of the filamentous fungus Fusarium.</title>
        <authorList>
            <person name="Kim H.-S."/>
            <person name="Busman M."/>
            <person name="Brown D.W."/>
            <person name="Divon H."/>
            <person name="Uhlig S."/>
            <person name="Proctor R.H."/>
        </authorList>
    </citation>
    <scope>NUCLEOTIDE SEQUENCE [LARGE SCALE GENOMIC DNA]</scope>
    <source>
        <strain evidence="2 3">NRRL 66243</strain>
    </source>
</reference>
<protein>
    <submittedName>
        <fullName evidence="2">Kinase subdomain protein</fullName>
    </submittedName>
</protein>
<keyword evidence="2" id="KW-0808">Transferase</keyword>
<name>A0A8H5QQA3_9HYPO</name>
<sequence length="157" mass="17505">MDPPWSVIEFTFSNNDTDSELVVMCNYRQFIISVSADSFAQSAALRNKYLFLLEVADNHELDGYTVEDLPDIPRELKQSWAQQVHDTVQQLHAAGIAWGDAKPDNVLVVRANDAWVIDFGGGHTNGWVPKELSGTLEGDLQALKKIDDFLLEGQMPA</sequence>
<dbReference type="SUPFAM" id="SSF56112">
    <property type="entry name" value="Protein kinase-like (PK-like)"/>
    <property type="match status" value="1"/>
</dbReference>
<feature type="domain" description="Protein kinase" evidence="1">
    <location>
        <begin position="1"/>
        <end position="157"/>
    </location>
</feature>
<dbReference type="Pfam" id="PF00069">
    <property type="entry name" value="Pkinase"/>
    <property type="match status" value="1"/>
</dbReference>
<dbReference type="Proteomes" id="UP000530670">
    <property type="component" value="Unassembled WGS sequence"/>
</dbReference>
<gene>
    <name evidence="2" type="ORF">FTJAE_11515</name>
</gene>
<dbReference type="GeneID" id="59296735"/>
<accession>A0A8H5QQA3</accession>